<evidence type="ECO:0000313" key="4">
    <source>
        <dbReference type="Proteomes" id="UP000007809"/>
    </source>
</evidence>
<protein>
    <recommendedName>
        <fullName evidence="2">GAF domain-containing protein</fullName>
    </recommendedName>
</protein>
<dbReference type="eggNOG" id="COG2203">
    <property type="taxonomic scope" value="Bacteria"/>
</dbReference>
<feature type="compositionally biased region" description="Basic and acidic residues" evidence="1">
    <location>
        <begin position="243"/>
        <end position="254"/>
    </location>
</feature>
<evidence type="ECO:0000256" key="1">
    <source>
        <dbReference type="SAM" id="MobiDB-lite"/>
    </source>
</evidence>
<keyword evidence="4" id="KW-1185">Reference proteome</keyword>
<dbReference type="SUPFAM" id="SSF55781">
    <property type="entry name" value="GAF domain-like"/>
    <property type="match status" value="1"/>
</dbReference>
<dbReference type="Pfam" id="PF13185">
    <property type="entry name" value="GAF_2"/>
    <property type="match status" value="1"/>
</dbReference>
<evidence type="ECO:0000259" key="2">
    <source>
        <dbReference type="Pfam" id="PF13185"/>
    </source>
</evidence>
<dbReference type="KEGG" id="pdx:Psed_3011"/>
<evidence type="ECO:0000313" key="3">
    <source>
        <dbReference type="EMBL" id="AEA25210.1"/>
    </source>
</evidence>
<reference evidence="3 4" key="1">
    <citation type="journal article" date="2011" name="J. Bacteriol.">
        <title>Genome sequence of the 1,4-dioxane-degrading Pseudonocardia dioxanivorans strain CB1190.</title>
        <authorList>
            <person name="Sales C.M."/>
            <person name="Mahendra S."/>
            <person name="Grostern A."/>
            <person name="Parales R.E."/>
            <person name="Goodwin L.A."/>
            <person name="Woyke T."/>
            <person name="Nolan M."/>
            <person name="Lapidus A."/>
            <person name="Chertkov O."/>
            <person name="Ovchinnikova G."/>
            <person name="Sczyrba A."/>
            <person name="Alvarez-Cohen L."/>
        </authorList>
    </citation>
    <scope>NUCLEOTIDE SEQUENCE [LARGE SCALE GENOMIC DNA]</scope>
    <source>
        <strain evidence="4">ATCC 55486 / DSM 44775 / JCM 13855 / CB1190</strain>
    </source>
</reference>
<feature type="domain" description="GAF" evidence="2">
    <location>
        <begin position="24"/>
        <end position="156"/>
    </location>
</feature>
<organism evidence="3 4">
    <name type="scientific">Pseudonocardia dioxanivorans (strain ATCC 55486 / DSM 44775 / JCM 13855 / CB1190)</name>
    <dbReference type="NCBI Taxonomy" id="675635"/>
    <lineage>
        <taxon>Bacteria</taxon>
        <taxon>Bacillati</taxon>
        <taxon>Actinomycetota</taxon>
        <taxon>Actinomycetes</taxon>
        <taxon>Pseudonocardiales</taxon>
        <taxon>Pseudonocardiaceae</taxon>
        <taxon>Pseudonocardia</taxon>
    </lineage>
</organism>
<gene>
    <name evidence="3" type="ordered locus">Psed_3011</name>
</gene>
<accession>F4CRB9</accession>
<dbReference type="EMBL" id="CP002593">
    <property type="protein sequence ID" value="AEA25210.1"/>
    <property type="molecule type" value="Genomic_DNA"/>
</dbReference>
<dbReference type="Gene3D" id="3.30.450.40">
    <property type="match status" value="1"/>
</dbReference>
<proteinExistence type="predicted"/>
<dbReference type="AlphaFoldDB" id="F4CRB9"/>
<dbReference type="InterPro" id="IPR003018">
    <property type="entry name" value="GAF"/>
</dbReference>
<dbReference type="HOGENOM" id="CLU_826035_0_0_11"/>
<feature type="region of interest" description="Disordered" evidence="1">
    <location>
        <begin position="239"/>
        <end position="336"/>
    </location>
</feature>
<name>F4CRB9_PSEUX</name>
<dbReference type="Proteomes" id="UP000007809">
    <property type="component" value="Chromosome"/>
</dbReference>
<dbReference type="STRING" id="675635.Psed_3011"/>
<dbReference type="InterPro" id="IPR029016">
    <property type="entry name" value="GAF-like_dom_sf"/>
</dbReference>
<sequence>MLANDPALVGLALQVARTPAAQLDVGAVVAGVCRALPMAVGVAGAVVVLRHAPDPLAGPVFASDAAAMRLGELQHSRSAGPAHEAIRTGRVVATADLTRADTVEVAAVAAETGLASAVTVPLLLDGRPAGALQLLGTGYRPVPAELAETVRPLVEVLSARLADARSFRTLTAAVARSTAALEAGLPLAHATGILAERYRTDVEEAGRFLAGAAVRAGLTAEAHAAAVVEGVGRRDAQWAAARGEGDLPAQRDDGAGAAPDAPTGRRHRRDDATGPLSWITGDLPLPRHSRARRSGDARPAAGAPRHGRTRHDDGSSGDEGPGDPPASPRHRRADIS</sequence>